<evidence type="ECO:0000313" key="3">
    <source>
        <dbReference type="EMBL" id="KAB0339259.1"/>
    </source>
</evidence>
<feature type="transmembrane region" description="Helical" evidence="2">
    <location>
        <begin position="126"/>
        <end position="145"/>
    </location>
</feature>
<gene>
    <name evidence="3" type="ORF">FD755_025009</name>
</gene>
<keyword evidence="4" id="KW-1185">Reference proteome</keyword>
<dbReference type="InterPro" id="IPR011162">
    <property type="entry name" value="MHC_I/II-like_Ag-recog"/>
</dbReference>
<keyword evidence="1" id="KW-0325">Glycoprotein</keyword>
<proteinExistence type="predicted"/>
<dbReference type="InterPro" id="IPR037055">
    <property type="entry name" value="MHC_I-like_Ag-recog_sf"/>
</dbReference>
<dbReference type="Proteomes" id="UP000326062">
    <property type="component" value="Unassembled WGS sequence"/>
</dbReference>
<evidence type="ECO:0000313" key="4">
    <source>
        <dbReference type="Proteomes" id="UP000326062"/>
    </source>
</evidence>
<dbReference type="AlphaFoldDB" id="A0A5N3UR81"/>
<protein>
    <submittedName>
        <fullName evidence="3">Uncharacterized protein</fullName>
    </submittedName>
</protein>
<name>A0A5N3UR81_MUNRE</name>
<comment type="caution">
    <text evidence="3">The sequence shown here is derived from an EMBL/GenBank/DDBJ whole genome shotgun (WGS) entry which is preliminary data.</text>
</comment>
<accession>A0A5N3UR81</accession>
<dbReference type="SUPFAM" id="SSF54452">
    <property type="entry name" value="MHC antigen-recognition domain"/>
    <property type="match status" value="1"/>
</dbReference>
<sequence>MAAFGFLIIQPVTSSFLPSSYAHSLSYNFTIDPHPRPGQLSCEVQGQVDGELFLSYDGGHAKIIFTGVLEEVKTMKPSKTQIKAFGDIIDQRRDFTIEKHTVTPSPTTGPPTIQPTATVISLTTNIAVGVAVGIIMVIIIAYSVYKKRRRCSQEAPDRCSFCLWTRSLLGCFSSPAVHFRAKKSELRNPKSVYHV</sequence>
<evidence type="ECO:0000256" key="2">
    <source>
        <dbReference type="SAM" id="Phobius"/>
    </source>
</evidence>
<reference evidence="3 4" key="1">
    <citation type="submission" date="2019-06" db="EMBL/GenBank/DDBJ databases">
        <title>Discovery of a novel chromosome fission-fusion reversal in muntjac.</title>
        <authorList>
            <person name="Mudd A.B."/>
            <person name="Bredeson J.V."/>
            <person name="Baum R."/>
            <person name="Hockemeyer D."/>
            <person name="Rokhsar D.S."/>
        </authorList>
    </citation>
    <scope>NUCLEOTIDE SEQUENCE [LARGE SCALE GENOMIC DNA]</scope>
    <source>
        <strain evidence="3">UCam_UCB_Mr</strain>
        <tissue evidence="3">Fibroblast cell line</tissue>
    </source>
</reference>
<keyword evidence="2" id="KW-1133">Transmembrane helix</keyword>
<evidence type="ECO:0000256" key="1">
    <source>
        <dbReference type="ARBA" id="ARBA00023180"/>
    </source>
</evidence>
<dbReference type="EMBL" id="VCEB01006367">
    <property type="protein sequence ID" value="KAB0339259.1"/>
    <property type="molecule type" value="Genomic_DNA"/>
</dbReference>
<organism evidence="3 4">
    <name type="scientific">Muntiacus reevesi</name>
    <name type="common">Reeves' muntjac</name>
    <name type="synonym">Cervus reevesi</name>
    <dbReference type="NCBI Taxonomy" id="9886"/>
    <lineage>
        <taxon>Eukaryota</taxon>
        <taxon>Metazoa</taxon>
        <taxon>Chordata</taxon>
        <taxon>Craniata</taxon>
        <taxon>Vertebrata</taxon>
        <taxon>Euteleostomi</taxon>
        <taxon>Mammalia</taxon>
        <taxon>Eutheria</taxon>
        <taxon>Laurasiatheria</taxon>
        <taxon>Artiodactyla</taxon>
        <taxon>Ruminantia</taxon>
        <taxon>Pecora</taxon>
        <taxon>Cervidae</taxon>
        <taxon>Muntiacinae</taxon>
        <taxon>Muntiacus</taxon>
    </lineage>
</organism>
<dbReference type="Gene3D" id="3.30.500.10">
    <property type="entry name" value="MHC class I-like antigen recognition-like"/>
    <property type="match status" value="1"/>
</dbReference>
<keyword evidence="2" id="KW-0812">Transmembrane</keyword>
<keyword evidence="2" id="KW-0472">Membrane</keyword>